<evidence type="ECO:0000313" key="5">
    <source>
        <dbReference type="Proteomes" id="UP000259211"/>
    </source>
</evidence>
<dbReference type="Proteomes" id="UP000259211">
    <property type="component" value="Unassembled WGS sequence"/>
</dbReference>
<sequence>MADSKSKAKDERSADEIRRDIAATRARLAAGVESLVEEVHPATLKREATDRARDYVQGEFEQVKGQVKGEHGWRMDRIGIAGGALAAGIVGIIVLRAIVGRATGTTARRKLEKLQLSEAKRVRKEAKQRRKDDAKAAKRNAKLGKKNAKKYGKLDTDDSSVSNLAEKMLKQAAVLRAQAAAEREEGAA</sequence>
<dbReference type="Proteomes" id="UP001309299">
    <property type="component" value="Unassembled WGS sequence"/>
</dbReference>
<keyword evidence="2" id="KW-1133">Transmembrane helix</keyword>
<name>A0A3E2DCA0_9ACTN</name>
<dbReference type="AlphaFoldDB" id="A0A3E2DCA0"/>
<feature type="transmembrane region" description="Helical" evidence="2">
    <location>
        <begin position="78"/>
        <end position="99"/>
    </location>
</feature>
<dbReference type="InterPro" id="IPR022062">
    <property type="entry name" value="DUF3618"/>
</dbReference>
<evidence type="ECO:0000313" key="4">
    <source>
        <dbReference type="EMBL" id="RFT43016.1"/>
    </source>
</evidence>
<reference evidence="4 5" key="1">
    <citation type="submission" date="2017-07" db="EMBL/GenBank/DDBJ databases">
        <authorList>
            <person name="Sun Z.S."/>
            <person name="Albrecht U."/>
            <person name="Echele G."/>
            <person name="Lee C.C."/>
        </authorList>
    </citation>
    <scope>NUCLEOTIDE SEQUENCE [LARGE SCALE GENOMIC DNA]</scope>
    <source>
        <strain evidence="4 5">P16-029</strain>
    </source>
</reference>
<keyword evidence="2" id="KW-0812">Transmembrane</keyword>
<feature type="compositionally biased region" description="Basic residues" evidence="1">
    <location>
        <begin position="137"/>
        <end position="151"/>
    </location>
</feature>
<evidence type="ECO:0000256" key="1">
    <source>
        <dbReference type="SAM" id="MobiDB-lite"/>
    </source>
</evidence>
<dbReference type="EMBL" id="JBAKUA010000028">
    <property type="protein sequence ID" value="MEH1547744.1"/>
    <property type="molecule type" value="Genomic_DNA"/>
</dbReference>
<comment type="caution">
    <text evidence="4">The sequence shown here is derived from an EMBL/GenBank/DDBJ whole genome shotgun (WGS) entry which is preliminary data.</text>
</comment>
<evidence type="ECO:0000256" key="2">
    <source>
        <dbReference type="SAM" id="Phobius"/>
    </source>
</evidence>
<dbReference type="RefSeq" id="WP_065673694.1">
    <property type="nucleotide sequence ID" value="NZ_JASORL010000039.1"/>
</dbReference>
<accession>A0A3E2DCA0</accession>
<reference evidence="3" key="2">
    <citation type="submission" date="2024-02" db="EMBL/GenBank/DDBJ databases">
        <title>Bacterial skin colonization with Propionibacterium avidum as a risk factor for Periprosthetic Joint Infections - a single-center prospective study.</title>
        <authorList>
            <person name="Achermann Y."/>
        </authorList>
    </citation>
    <scope>NUCLEOTIDE SEQUENCE</scope>
    <source>
        <strain evidence="3">PAVI-2017310195</strain>
    </source>
</reference>
<evidence type="ECO:0000313" key="3">
    <source>
        <dbReference type="EMBL" id="MEH1547744.1"/>
    </source>
</evidence>
<gene>
    <name evidence="4" type="ORF">CHT91_10790</name>
    <name evidence="3" type="ORF">V7F78_12230</name>
</gene>
<dbReference type="Pfam" id="PF12277">
    <property type="entry name" value="DUF3618"/>
    <property type="match status" value="1"/>
</dbReference>
<feature type="region of interest" description="Disordered" evidence="1">
    <location>
        <begin position="122"/>
        <end position="158"/>
    </location>
</feature>
<dbReference type="EMBL" id="NOWI01000009">
    <property type="protein sequence ID" value="RFT43016.1"/>
    <property type="molecule type" value="Genomic_DNA"/>
</dbReference>
<protein>
    <submittedName>
        <fullName evidence="4">DUF3618 domain-containing protein</fullName>
    </submittedName>
</protein>
<proteinExistence type="predicted"/>
<keyword evidence="2" id="KW-0472">Membrane</keyword>
<organism evidence="4 5">
    <name type="scientific">Cutibacterium avidum</name>
    <dbReference type="NCBI Taxonomy" id="33010"/>
    <lineage>
        <taxon>Bacteria</taxon>
        <taxon>Bacillati</taxon>
        <taxon>Actinomycetota</taxon>
        <taxon>Actinomycetes</taxon>
        <taxon>Propionibacteriales</taxon>
        <taxon>Propionibacteriaceae</taxon>
        <taxon>Cutibacterium</taxon>
    </lineage>
</organism>